<dbReference type="Gene3D" id="2.40.160.10">
    <property type="entry name" value="Porin"/>
    <property type="match status" value="1"/>
</dbReference>
<dbReference type="AlphaFoldDB" id="A0A7C4NTX9"/>
<accession>A0A7C4NTX9</accession>
<feature type="coiled-coil region" evidence="1">
    <location>
        <begin position="36"/>
        <end position="115"/>
    </location>
</feature>
<evidence type="ECO:0008006" key="3">
    <source>
        <dbReference type="Google" id="ProtNLM"/>
    </source>
</evidence>
<dbReference type="EMBL" id="DSZN01000040">
    <property type="protein sequence ID" value="HGQ85203.1"/>
    <property type="molecule type" value="Genomic_DNA"/>
</dbReference>
<sequence length="464" mass="53932">MEKTKKRFKKGLALALSLGIGIASLSPSYVKASTEATSIDAKIAELKTLLEDYEKKKEEIKKLLSELEEKEKELKQKEGTLTSMVEKVEKAKEDVEKKNKELDEITKALKGLNVNALWYISYMNGKGKDVGGDAGDDKQRSQVAIKRGYVRFTKKITPWFDGHVTFDVTQVREELQSPNKTNIDGSIMVRTKYIYGKFKFPDMGFLKKPFLEFGQVHFPWLDYEEHLNWYRCQDTMFTERNGLYNSADFGITFMALLGEEMPEWYKKRVNPYYAGRYGSIALGIYNGAGYHDREKNNDKPIEARFTLRPLPDLLPGFQISYFGIRGKGNKEKNPPNWQVNLLFASYEHEYFVATAQYYWGVGNQKGSDEFDKDGYSFFLELKPFNFSSLPISLIARYDYFDQNDKQKDLPDKKVDESKRYIFGIVYHLDKPHKNMLVLDYDHVDYKDKLLKDDKRLQLTLQVAF</sequence>
<reference evidence="2" key="1">
    <citation type="journal article" date="2020" name="mSystems">
        <title>Genome- and Community-Level Interaction Insights into Carbon Utilization and Element Cycling Functions of Hydrothermarchaeota in Hydrothermal Sediment.</title>
        <authorList>
            <person name="Zhou Z."/>
            <person name="Liu Y."/>
            <person name="Xu W."/>
            <person name="Pan J."/>
            <person name="Luo Z.H."/>
            <person name="Li M."/>
        </authorList>
    </citation>
    <scope>NUCLEOTIDE SEQUENCE [LARGE SCALE GENOMIC DNA]</scope>
    <source>
        <strain evidence="2">SpSt-6</strain>
    </source>
</reference>
<dbReference type="SUPFAM" id="SSF56935">
    <property type="entry name" value="Porins"/>
    <property type="match status" value="1"/>
</dbReference>
<name>A0A7C4NTX9_9BACT</name>
<dbReference type="Gene3D" id="1.10.287.1490">
    <property type="match status" value="1"/>
</dbReference>
<dbReference type="InterPro" id="IPR023614">
    <property type="entry name" value="Porin_dom_sf"/>
</dbReference>
<comment type="caution">
    <text evidence="2">The sequence shown here is derived from an EMBL/GenBank/DDBJ whole genome shotgun (WGS) entry which is preliminary data.</text>
</comment>
<evidence type="ECO:0000313" key="2">
    <source>
        <dbReference type="EMBL" id="HGQ85203.1"/>
    </source>
</evidence>
<evidence type="ECO:0000256" key="1">
    <source>
        <dbReference type="SAM" id="Coils"/>
    </source>
</evidence>
<organism evidence="2">
    <name type="scientific">Thermodesulfobacterium geofontis</name>
    <dbReference type="NCBI Taxonomy" id="1295609"/>
    <lineage>
        <taxon>Bacteria</taxon>
        <taxon>Pseudomonadati</taxon>
        <taxon>Thermodesulfobacteriota</taxon>
        <taxon>Thermodesulfobacteria</taxon>
        <taxon>Thermodesulfobacteriales</taxon>
        <taxon>Thermodesulfobacteriaceae</taxon>
        <taxon>Thermodesulfobacterium</taxon>
    </lineage>
</organism>
<protein>
    <recommendedName>
        <fullName evidence="3">Phosphate-selective porin O and P</fullName>
    </recommendedName>
</protein>
<gene>
    <name evidence="2" type="ORF">ENT66_02170</name>
</gene>
<keyword evidence="1" id="KW-0175">Coiled coil</keyword>
<proteinExistence type="predicted"/>